<protein>
    <submittedName>
        <fullName evidence="2">Uncharacterized protein</fullName>
    </submittedName>
</protein>
<feature type="compositionally biased region" description="Pro residues" evidence="1">
    <location>
        <begin position="56"/>
        <end position="65"/>
    </location>
</feature>
<dbReference type="EMBL" id="KX589235">
    <property type="protein sequence ID" value="ARD71436.1"/>
    <property type="molecule type" value="Genomic_DNA"/>
</dbReference>
<keyword evidence="4" id="KW-1185">Reference proteome</keyword>
<name>A0A1V0M8M2_9ALPH</name>
<evidence type="ECO:0000313" key="3">
    <source>
        <dbReference type="EMBL" id="ARD71436.1"/>
    </source>
</evidence>
<accession>A0A1V0M8M2</accession>
<feature type="compositionally biased region" description="Low complexity" evidence="1">
    <location>
        <begin position="1"/>
        <end position="18"/>
    </location>
</feature>
<sequence length="168" mass="18158">MVAFDRGPIPAPAAAQQQQEEEDGAEEGPEEGGRGRRIWRLWWGARARGSGLGRRNPPPPQPQPHTPAAREASYVMGGTGTGGAVLRLSQKARILVNVQVQPTEIWTPTNSQSGGAVPSHAESMSSTSRTLYYFQNNCPYCLHCSALSHVDDTPRSHSTTNLITKGRS</sequence>
<feature type="compositionally biased region" description="Low complexity" evidence="1">
    <location>
        <begin position="40"/>
        <end position="55"/>
    </location>
</feature>
<proteinExistence type="predicted"/>
<dbReference type="EMBL" id="KX589235">
    <property type="protein sequence ID" value="ARD71402.1"/>
    <property type="molecule type" value="Genomic_DNA"/>
</dbReference>
<dbReference type="Proteomes" id="UP000202345">
    <property type="component" value="Segment"/>
</dbReference>
<evidence type="ECO:0000313" key="2">
    <source>
        <dbReference type="EMBL" id="ARD71402.1"/>
    </source>
</evidence>
<gene>
    <name evidence="2" type="ORF">CoHVHLJ_091</name>
    <name evidence="3" type="ORF">CoHVHLJ_125</name>
</gene>
<feature type="region of interest" description="Disordered" evidence="1">
    <location>
        <begin position="1"/>
        <end position="75"/>
    </location>
</feature>
<evidence type="ECO:0000256" key="1">
    <source>
        <dbReference type="SAM" id="MobiDB-lite"/>
    </source>
</evidence>
<feature type="compositionally biased region" description="Acidic residues" evidence="1">
    <location>
        <begin position="19"/>
        <end position="30"/>
    </location>
</feature>
<reference evidence="2" key="1">
    <citation type="journal article" date="2017" name="Arch. Virol.">
        <title>Complete genome sequence and evolution analysis of a columbid herpesvirus type 1 from feral pigeon in China.</title>
        <authorList>
            <person name="Guo Y."/>
            <person name="Li S."/>
            <person name="Sun X."/>
            <person name="He Y."/>
            <person name="Zhao H."/>
            <person name="Wang Y."/>
            <person name="Zhao P."/>
            <person name="Xing M."/>
        </authorList>
    </citation>
    <scope>NUCLEOTIDE SEQUENCE [LARGE SCALE GENOMIC DNA]</scope>
    <source>
        <strain evidence="2">HLJ</strain>
    </source>
</reference>
<organism evidence="2">
    <name type="scientific">Columbid alphaherpesvirus 1</name>
    <dbReference type="NCBI Taxonomy" id="93386"/>
    <lineage>
        <taxon>Viruses</taxon>
        <taxon>Duplodnaviria</taxon>
        <taxon>Heunggongvirae</taxon>
        <taxon>Peploviricota</taxon>
        <taxon>Herviviricetes</taxon>
        <taxon>Herpesvirales</taxon>
        <taxon>Orthoherpesviridae</taxon>
        <taxon>Alphaherpesvirinae</taxon>
        <taxon>Mardivirus</taxon>
        <taxon>Mardivirus columbidalpha1</taxon>
    </lineage>
</organism>
<evidence type="ECO:0000313" key="4">
    <source>
        <dbReference type="Proteomes" id="UP000202345"/>
    </source>
</evidence>